<evidence type="ECO:0000256" key="1">
    <source>
        <dbReference type="SAM" id="Phobius"/>
    </source>
</evidence>
<sequence>MVALPVLSKSTGRGATFPRLLESPSESPSQKTGIEGYRGWLAYRSVLDGLAGRRNMRMSRSLSGAPIGLARLVSLGLIALLLTPLVAPVAAEWEEDSWLVNIIGPERLALGDEIGCQGIPENDIRQQPDAITECLDYIKERTNASKWGPQPLSFGLPDGVIDAATQKVLTDAGVVAVGGDQFEIANAEVAPAMSFSFNGGSLEKSVGSVEEFEVAIENGDQIINLFWRGRDHDVVVRPDYDLVNAIESTEAWFTTWGEYVSYNLNRENFEVEVIDNYSLRVKFPQSYLSAPGGYSVWAVPMTNSFANLDGDVVRISRGNYSLPELAVEEPHLQEGWRQEGSTLYLTLENDDPVLVKFDSSSGFEEINQEIPFFNGHGLAITVAGVHTSDLFQWSKRWDNTPMLFTWLVEPREVGAFNWWLPVVAGIVAIAAPIALYSVVKRDHRVRAVAEVFDSLDQIRLEEE</sequence>
<reference evidence="2" key="1">
    <citation type="journal article" date="2014" name="Genome Biol. Evol.">
        <title>Pangenome evidence for extensive interdomain horizontal transfer affecting lineage core and shell genes in uncultured planktonic thaumarchaeota and euryarchaeota.</title>
        <authorList>
            <person name="Deschamps P."/>
            <person name="Zivanovic Y."/>
            <person name="Moreira D."/>
            <person name="Rodriguez-Valera F."/>
            <person name="Lopez-Garcia P."/>
        </authorList>
    </citation>
    <scope>NUCLEOTIDE SEQUENCE</scope>
</reference>
<proteinExistence type="predicted"/>
<evidence type="ECO:0000313" key="2">
    <source>
        <dbReference type="EMBL" id="AIF08147.1"/>
    </source>
</evidence>
<organism evidence="2">
    <name type="scientific">uncultured marine group II/III euryarchaeote KM3_27_D02</name>
    <dbReference type="NCBI Taxonomy" id="1456428"/>
    <lineage>
        <taxon>Archaea</taxon>
        <taxon>Methanobacteriati</taxon>
        <taxon>Methanobacteriota</taxon>
        <taxon>environmental samples</taxon>
    </lineage>
</organism>
<dbReference type="EMBL" id="KF900822">
    <property type="protein sequence ID" value="AIF08147.1"/>
    <property type="molecule type" value="Genomic_DNA"/>
</dbReference>
<keyword evidence="1" id="KW-0472">Membrane</keyword>
<dbReference type="AlphaFoldDB" id="A0A075H0T7"/>
<keyword evidence="1" id="KW-0812">Transmembrane</keyword>
<feature type="transmembrane region" description="Helical" evidence="1">
    <location>
        <begin position="418"/>
        <end position="439"/>
    </location>
</feature>
<protein>
    <submittedName>
        <fullName evidence="2">Uncharacterized protein</fullName>
    </submittedName>
</protein>
<keyword evidence="1" id="KW-1133">Transmembrane helix</keyword>
<accession>A0A075H0T7</accession>
<name>A0A075H0T7_9EURY</name>